<protein>
    <recommendedName>
        <fullName evidence="2">Nitroreductase domain-containing protein</fullName>
    </recommendedName>
</protein>
<proteinExistence type="predicted"/>
<dbReference type="PANTHER" id="PTHR43543">
    <property type="entry name" value="MALONIC SEMIALDEHYDE REDUCTASE RUTE-RELATED"/>
    <property type="match status" value="1"/>
</dbReference>
<comment type="caution">
    <text evidence="3">The sequence shown here is derived from an EMBL/GenBank/DDBJ whole genome shotgun (WGS) entry which is preliminary data.</text>
</comment>
<dbReference type="PANTHER" id="PTHR43543:SF1">
    <property type="entry name" value="MALONIC SEMIALDEHYDE REDUCTASE RUTE-RELATED"/>
    <property type="match status" value="1"/>
</dbReference>
<organism evidence="3 4">
    <name type="scientific">Stephanodiscus triporus</name>
    <dbReference type="NCBI Taxonomy" id="2934178"/>
    <lineage>
        <taxon>Eukaryota</taxon>
        <taxon>Sar</taxon>
        <taxon>Stramenopiles</taxon>
        <taxon>Ochrophyta</taxon>
        <taxon>Bacillariophyta</taxon>
        <taxon>Coscinodiscophyceae</taxon>
        <taxon>Thalassiosirophycidae</taxon>
        <taxon>Stephanodiscales</taxon>
        <taxon>Stephanodiscaceae</taxon>
        <taxon>Stephanodiscus</taxon>
    </lineage>
</organism>
<name>A0ABD3MWB4_9STRA</name>
<dbReference type="EMBL" id="JALLAZ020001684">
    <property type="protein sequence ID" value="KAL3768244.1"/>
    <property type="molecule type" value="Genomic_DNA"/>
</dbReference>
<accession>A0ABD3MWB4</accession>
<dbReference type="SUPFAM" id="SSF55469">
    <property type="entry name" value="FMN-dependent nitroreductase-like"/>
    <property type="match status" value="1"/>
</dbReference>
<gene>
    <name evidence="3" type="ORF">ACHAW5_003007</name>
</gene>
<feature type="domain" description="Nitroreductase" evidence="2">
    <location>
        <begin position="63"/>
        <end position="119"/>
    </location>
</feature>
<feature type="region of interest" description="Disordered" evidence="1">
    <location>
        <begin position="269"/>
        <end position="292"/>
    </location>
</feature>
<keyword evidence="4" id="KW-1185">Reference proteome</keyword>
<sequence>MTLSTHAATKAAWRRTAAAAIAVARRAVGDHAAVSPASDAARDEVRSDAADAGLRAFRRIVHGRSSARGFRPDAPVPDAVWRDILHMTRTAPSGFNLQPTHVVLLRSPEIKRTLAEHAMLGYGNKRRTIDASGIAVFCSDMRPGMRVGRIHELERDAGAREDGYLAVMRVASTFLTGDGGGASSFARRAFANALSPVRPMPTMEDVGMWSYKNAGIMSQMYVMAASAHGLSTCMMEGYDARRAMEILRVPNGRYGVPIMVATGYERGAPPVAHADPGGEYDEGVDDSRERRRAPRLGMSELFFGDTFGEPLDFLLDHDDTSSERENMQRR</sequence>
<dbReference type="Pfam" id="PF00881">
    <property type="entry name" value="Nitroreductase"/>
    <property type="match status" value="2"/>
</dbReference>
<dbReference type="InterPro" id="IPR000415">
    <property type="entry name" value="Nitroreductase-like"/>
</dbReference>
<dbReference type="InterPro" id="IPR029479">
    <property type="entry name" value="Nitroreductase"/>
</dbReference>
<dbReference type="InterPro" id="IPR050461">
    <property type="entry name" value="Nitroreductase_HadB/RutE"/>
</dbReference>
<dbReference type="Gene3D" id="3.40.109.10">
    <property type="entry name" value="NADH Oxidase"/>
    <property type="match status" value="1"/>
</dbReference>
<evidence type="ECO:0000313" key="4">
    <source>
        <dbReference type="Proteomes" id="UP001530315"/>
    </source>
</evidence>
<evidence type="ECO:0000259" key="2">
    <source>
        <dbReference type="Pfam" id="PF00881"/>
    </source>
</evidence>
<dbReference type="Proteomes" id="UP001530315">
    <property type="component" value="Unassembled WGS sequence"/>
</dbReference>
<evidence type="ECO:0000313" key="3">
    <source>
        <dbReference type="EMBL" id="KAL3768244.1"/>
    </source>
</evidence>
<dbReference type="AlphaFoldDB" id="A0ABD3MWB4"/>
<reference evidence="3 4" key="1">
    <citation type="submission" date="2024-10" db="EMBL/GenBank/DDBJ databases">
        <title>Updated reference genomes for cyclostephanoid diatoms.</title>
        <authorList>
            <person name="Roberts W.R."/>
            <person name="Alverson A.J."/>
        </authorList>
    </citation>
    <scope>NUCLEOTIDE SEQUENCE [LARGE SCALE GENOMIC DNA]</scope>
    <source>
        <strain evidence="3 4">AJA276-08</strain>
    </source>
</reference>
<evidence type="ECO:0000256" key="1">
    <source>
        <dbReference type="SAM" id="MobiDB-lite"/>
    </source>
</evidence>
<feature type="domain" description="Nitroreductase" evidence="2">
    <location>
        <begin position="208"/>
        <end position="264"/>
    </location>
</feature>